<gene>
    <name evidence="1" type="ORF">HQ865_02905</name>
</gene>
<evidence type="ECO:0000313" key="2">
    <source>
        <dbReference type="Proteomes" id="UP000505355"/>
    </source>
</evidence>
<dbReference type="RefSeq" id="WP_173413449.1">
    <property type="nucleotide sequence ID" value="NZ_CP054139.1"/>
</dbReference>
<sequence length="157" mass="16888">MSNLSDYPSVNFSGTQCGQATGSIPFSATSTGMEIFQTATVNGNPPSNCVVANDGGTVFGITLLQPDDKIYSYQISVDAQGPSGWLSGSMYLAFTDASGDTYYLSIFDSDRQIHTVDYNSSSPNIVTIWWCNNSFTVDSENANKSKAKFRVTSPAQK</sequence>
<name>A0A7D4QHX3_9SPHI</name>
<dbReference type="EMBL" id="CP054139">
    <property type="protein sequence ID" value="QKJ28750.1"/>
    <property type="molecule type" value="Genomic_DNA"/>
</dbReference>
<proteinExistence type="predicted"/>
<keyword evidence="2" id="KW-1185">Reference proteome</keyword>
<dbReference type="KEGG" id="mmab:HQ865_02905"/>
<dbReference type="Proteomes" id="UP000505355">
    <property type="component" value="Chromosome"/>
</dbReference>
<protein>
    <submittedName>
        <fullName evidence="1">Uncharacterized protein</fullName>
    </submittedName>
</protein>
<reference evidence="1 2" key="1">
    <citation type="submission" date="2020-05" db="EMBL/GenBank/DDBJ databases">
        <title>Mucilaginibacter mali sp. nov.</title>
        <authorList>
            <person name="Kim H.S."/>
            <person name="Lee K.C."/>
            <person name="Suh M.K."/>
            <person name="Kim J.-S."/>
            <person name="Han K.-I."/>
            <person name="Eom M.K."/>
            <person name="Shin Y.K."/>
            <person name="Lee J.-S."/>
        </authorList>
    </citation>
    <scope>NUCLEOTIDE SEQUENCE [LARGE SCALE GENOMIC DNA]</scope>
    <source>
        <strain evidence="1 2">G2-14</strain>
    </source>
</reference>
<dbReference type="AlphaFoldDB" id="A0A7D4QHX3"/>
<organism evidence="1 2">
    <name type="scientific">Mucilaginibacter mali</name>
    <dbReference type="NCBI Taxonomy" id="2740462"/>
    <lineage>
        <taxon>Bacteria</taxon>
        <taxon>Pseudomonadati</taxon>
        <taxon>Bacteroidota</taxon>
        <taxon>Sphingobacteriia</taxon>
        <taxon>Sphingobacteriales</taxon>
        <taxon>Sphingobacteriaceae</taxon>
        <taxon>Mucilaginibacter</taxon>
    </lineage>
</organism>
<accession>A0A7D4QHX3</accession>
<evidence type="ECO:0000313" key="1">
    <source>
        <dbReference type="EMBL" id="QKJ28750.1"/>
    </source>
</evidence>